<dbReference type="InterPro" id="IPR014710">
    <property type="entry name" value="RmlC-like_jellyroll"/>
</dbReference>
<evidence type="ECO:0000256" key="2">
    <source>
        <dbReference type="ARBA" id="ARBA00023125"/>
    </source>
</evidence>
<keyword evidence="3" id="KW-0804">Transcription</keyword>
<dbReference type="InterPro" id="IPR018062">
    <property type="entry name" value="HTH_AraC-typ_CS"/>
</dbReference>
<dbReference type="SUPFAM" id="SSF46689">
    <property type="entry name" value="Homeodomain-like"/>
    <property type="match status" value="2"/>
</dbReference>
<dbReference type="EMBL" id="CP130318">
    <property type="protein sequence ID" value="WNQ08914.1"/>
    <property type="molecule type" value="Genomic_DNA"/>
</dbReference>
<dbReference type="InterPro" id="IPR003313">
    <property type="entry name" value="AraC-bd"/>
</dbReference>
<keyword evidence="2" id="KW-0238">DNA-binding</keyword>
<keyword evidence="6" id="KW-1185">Reference proteome</keyword>
<dbReference type="PANTHER" id="PTHR43280:SF28">
    <property type="entry name" value="HTH-TYPE TRANSCRIPTIONAL ACTIVATOR RHAS"/>
    <property type="match status" value="1"/>
</dbReference>
<accession>A0AA96L9D9</accession>
<dbReference type="Proteomes" id="UP001305702">
    <property type="component" value="Chromosome"/>
</dbReference>
<dbReference type="Gene3D" id="2.60.120.10">
    <property type="entry name" value="Jelly Rolls"/>
    <property type="match status" value="1"/>
</dbReference>
<dbReference type="Pfam" id="PF12833">
    <property type="entry name" value="HTH_18"/>
    <property type="match status" value="1"/>
</dbReference>
<dbReference type="AlphaFoldDB" id="A0AA96L9D9"/>
<dbReference type="GO" id="GO:0043565">
    <property type="term" value="F:sequence-specific DNA binding"/>
    <property type="evidence" value="ECO:0007669"/>
    <property type="project" value="InterPro"/>
</dbReference>
<evidence type="ECO:0000256" key="3">
    <source>
        <dbReference type="ARBA" id="ARBA00023163"/>
    </source>
</evidence>
<feature type="domain" description="HTH araC/xylS-type" evidence="4">
    <location>
        <begin position="178"/>
        <end position="276"/>
    </location>
</feature>
<dbReference type="RefSeq" id="WP_315602681.1">
    <property type="nucleotide sequence ID" value="NZ_CP130318.1"/>
</dbReference>
<dbReference type="InterPro" id="IPR018060">
    <property type="entry name" value="HTH_AraC"/>
</dbReference>
<dbReference type="InterPro" id="IPR037923">
    <property type="entry name" value="HTH-like"/>
</dbReference>
<name>A0AA96L9D9_9BACL</name>
<dbReference type="InterPro" id="IPR009057">
    <property type="entry name" value="Homeodomain-like_sf"/>
</dbReference>
<dbReference type="SUPFAM" id="SSF51215">
    <property type="entry name" value="Regulatory protein AraC"/>
    <property type="match status" value="1"/>
</dbReference>
<dbReference type="CDD" id="cd02209">
    <property type="entry name" value="cupin_XRE_C"/>
    <property type="match status" value="1"/>
</dbReference>
<dbReference type="SMART" id="SM00342">
    <property type="entry name" value="HTH_ARAC"/>
    <property type="match status" value="1"/>
</dbReference>
<dbReference type="PROSITE" id="PS01124">
    <property type="entry name" value="HTH_ARAC_FAMILY_2"/>
    <property type="match status" value="1"/>
</dbReference>
<dbReference type="GO" id="GO:0003700">
    <property type="term" value="F:DNA-binding transcription factor activity"/>
    <property type="evidence" value="ECO:0007669"/>
    <property type="project" value="InterPro"/>
</dbReference>
<proteinExistence type="predicted"/>
<dbReference type="Gene3D" id="1.10.10.60">
    <property type="entry name" value="Homeodomain-like"/>
    <property type="match status" value="2"/>
</dbReference>
<sequence>MNLNQHPVYLSFFKDRTQEFTEIYHAHQGMEFLYVHEGQGHVVVDRQIFELQPGTLFYFRPYQLHRIQLKLQPNQRYRRSLFVCEPSMVDTVLQPFPGLQAFFRTLCKDSLRQIMTFQEENDWESWILLYSRQIGASPPERRLEDELIFFGGLLQRIRHFWTEASELASAKRASATAESIMEWIEEHYTEPFELSKLAQAVHLSPNHVSSLFRKAVGSSITEYWMARRIRQACWLLRSTDQSVKAVGEAVGLTNFSYFCQTFKRHTGLTPHQFRQTRRLYDEQSGS</sequence>
<protein>
    <submittedName>
        <fullName evidence="5">AraC family transcriptional regulator</fullName>
    </submittedName>
</protein>
<dbReference type="PANTHER" id="PTHR43280">
    <property type="entry name" value="ARAC-FAMILY TRANSCRIPTIONAL REGULATOR"/>
    <property type="match status" value="1"/>
</dbReference>
<dbReference type="Pfam" id="PF02311">
    <property type="entry name" value="AraC_binding"/>
    <property type="match status" value="1"/>
</dbReference>
<reference evidence="5 6" key="1">
    <citation type="submission" date="2022-02" db="EMBL/GenBank/DDBJ databases">
        <title>Paenibacillus sp. MBLB1776 Whole Genome Shotgun Sequencing.</title>
        <authorList>
            <person name="Hwang C.Y."/>
            <person name="Cho E.-S."/>
            <person name="Seo M.-J."/>
        </authorList>
    </citation>
    <scope>NUCLEOTIDE SEQUENCE [LARGE SCALE GENOMIC DNA]</scope>
    <source>
        <strain evidence="5 6">MBLB1776</strain>
    </source>
</reference>
<organism evidence="5 6">
    <name type="scientific">Paenibacillus aurantius</name>
    <dbReference type="NCBI Taxonomy" id="2918900"/>
    <lineage>
        <taxon>Bacteria</taxon>
        <taxon>Bacillati</taxon>
        <taxon>Bacillota</taxon>
        <taxon>Bacilli</taxon>
        <taxon>Bacillales</taxon>
        <taxon>Paenibacillaceae</taxon>
        <taxon>Paenibacillus</taxon>
    </lineage>
</organism>
<evidence type="ECO:0000256" key="1">
    <source>
        <dbReference type="ARBA" id="ARBA00023015"/>
    </source>
</evidence>
<evidence type="ECO:0000313" key="6">
    <source>
        <dbReference type="Proteomes" id="UP001305702"/>
    </source>
</evidence>
<dbReference type="PROSITE" id="PS00041">
    <property type="entry name" value="HTH_ARAC_FAMILY_1"/>
    <property type="match status" value="1"/>
</dbReference>
<evidence type="ECO:0000313" key="5">
    <source>
        <dbReference type="EMBL" id="WNQ08914.1"/>
    </source>
</evidence>
<evidence type="ECO:0000259" key="4">
    <source>
        <dbReference type="PROSITE" id="PS01124"/>
    </source>
</evidence>
<gene>
    <name evidence="5" type="ORF">MJA45_14780</name>
</gene>
<dbReference type="KEGG" id="paun:MJA45_14780"/>
<keyword evidence="1" id="KW-0805">Transcription regulation</keyword>